<feature type="compositionally biased region" description="Basic and acidic residues" evidence="2">
    <location>
        <begin position="91"/>
        <end position="108"/>
    </location>
</feature>
<protein>
    <recommendedName>
        <fullName evidence="1">Vacuolar ATPase assembly protein VMA22</fullName>
    </recommendedName>
</protein>
<gene>
    <name evidence="3" type="ORF">PAC_16736</name>
</gene>
<feature type="compositionally biased region" description="Basic and acidic residues" evidence="2">
    <location>
        <begin position="137"/>
        <end position="152"/>
    </location>
</feature>
<reference evidence="3 4" key="1">
    <citation type="submission" date="2016-03" db="EMBL/GenBank/DDBJ databases">
        <authorList>
            <person name="Ploux O."/>
        </authorList>
    </citation>
    <scope>NUCLEOTIDE SEQUENCE [LARGE SCALE GENOMIC DNA]</scope>
    <source>
        <strain evidence="3 4">UAMH 11012</strain>
    </source>
</reference>
<dbReference type="GO" id="GO:1990871">
    <property type="term" value="C:Vma12-Vma22 assembly complex"/>
    <property type="evidence" value="ECO:0007669"/>
    <property type="project" value="TreeGrafter"/>
</dbReference>
<feature type="region of interest" description="Disordered" evidence="2">
    <location>
        <begin position="201"/>
        <end position="230"/>
    </location>
</feature>
<evidence type="ECO:0000256" key="1">
    <source>
        <dbReference type="ARBA" id="ARBA00093634"/>
    </source>
</evidence>
<evidence type="ECO:0000313" key="4">
    <source>
        <dbReference type="Proteomes" id="UP000184330"/>
    </source>
</evidence>
<dbReference type="Pfam" id="PF21730">
    <property type="entry name" value="Vma22_CCDC115"/>
    <property type="match status" value="1"/>
</dbReference>
<sequence length="230" mass="25112">MASSVSLSLEIDCLFEHYLSLLDQYTTLRTQLSALQISGQQNLARAKFHAPNGVVYGEGMYDGRMQAVRRCRVTEDPDGVVEVTAGGGGVETEKEKDSDASEKEKGDTADADAEDENDNTAADAGAANSSSNAADEYTEKADEKKNTKAKDPARMFGLLTPEALKKAQADSIQMVEKTIPELCRVNAEMLEVEIKIRRARKYRSKAEEKDLKEMGEKENNPNVAGLSIEA</sequence>
<dbReference type="GO" id="GO:0070072">
    <property type="term" value="P:vacuolar proton-transporting V-type ATPase complex assembly"/>
    <property type="evidence" value="ECO:0007669"/>
    <property type="project" value="InterPro"/>
</dbReference>
<organism evidence="3 4">
    <name type="scientific">Phialocephala subalpina</name>
    <dbReference type="NCBI Taxonomy" id="576137"/>
    <lineage>
        <taxon>Eukaryota</taxon>
        <taxon>Fungi</taxon>
        <taxon>Dikarya</taxon>
        <taxon>Ascomycota</taxon>
        <taxon>Pezizomycotina</taxon>
        <taxon>Leotiomycetes</taxon>
        <taxon>Helotiales</taxon>
        <taxon>Mollisiaceae</taxon>
        <taxon>Phialocephala</taxon>
        <taxon>Phialocephala fortinii species complex</taxon>
    </lineage>
</organism>
<evidence type="ECO:0000313" key="3">
    <source>
        <dbReference type="EMBL" id="CZR66835.1"/>
    </source>
</evidence>
<proteinExistence type="predicted"/>
<evidence type="ECO:0000256" key="2">
    <source>
        <dbReference type="SAM" id="MobiDB-lite"/>
    </source>
</evidence>
<name>A0A1L7XP57_9HELO</name>
<dbReference type="EMBL" id="FJOG01000040">
    <property type="protein sequence ID" value="CZR66835.1"/>
    <property type="molecule type" value="Genomic_DNA"/>
</dbReference>
<dbReference type="InterPro" id="IPR040357">
    <property type="entry name" value="Vma22/CCDC115"/>
</dbReference>
<feature type="compositionally biased region" description="Low complexity" evidence="2">
    <location>
        <begin position="119"/>
        <end position="135"/>
    </location>
</feature>
<dbReference type="PANTHER" id="PTHR31996">
    <property type="entry name" value="COILED-COIL DOMAIN-CONTAINING PROTEIN 115"/>
    <property type="match status" value="1"/>
</dbReference>
<feature type="region of interest" description="Disordered" evidence="2">
    <location>
        <begin position="78"/>
        <end position="152"/>
    </location>
</feature>
<dbReference type="OrthoDB" id="408631at2759"/>
<dbReference type="Proteomes" id="UP000184330">
    <property type="component" value="Unassembled WGS sequence"/>
</dbReference>
<dbReference type="AlphaFoldDB" id="A0A1L7XP57"/>
<keyword evidence="4" id="KW-1185">Reference proteome</keyword>
<feature type="compositionally biased region" description="Basic and acidic residues" evidence="2">
    <location>
        <begin position="204"/>
        <end position="219"/>
    </location>
</feature>
<feature type="compositionally biased region" description="Acidic residues" evidence="2">
    <location>
        <begin position="109"/>
        <end position="118"/>
    </location>
</feature>
<dbReference type="STRING" id="576137.A0A1L7XP57"/>
<dbReference type="PANTHER" id="PTHR31996:SF2">
    <property type="entry name" value="COILED-COIL DOMAIN-CONTAINING PROTEIN 115"/>
    <property type="match status" value="1"/>
</dbReference>
<dbReference type="GO" id="GO:0051082">
    <property type="term" value="F:unfolded protein binding"/>
    <property type="evidence" value="ECO:0007669"/>
    <property type="project" value="TreeGrafter"/>
</dbReference>
<accession>A0A1L7XP57</accession>